<evidence type="ECO:0000256" key="1">
    <source>
        <dbReference type="ARBA" id="ARBA00008761"/>
    </source>
</evidence>
<evidence type="ECO:0000256" key="3">
    <source>
        <dbReference type="ARBA" id="ARBA00023125"/>
    </source>
</evidence>
<dbReference type="GO" id="GO:0003677">
    <property type="term" value="F:DNA binding"/>
    <property type="evidence" value="ECO:0007669"/>
    <property type="project" value="UniProtKB-KW"/>
</dbReference>
<gene>
    <name evidence="7" type="ORF">C6Y28_04055</name>
</gene>
<dbReference type="RefSeq" id="WP_014015328.1">
    <property type="nucleotide sequence ID" value="NZ_CBCRYV010000003.1"/>
</dbReference>
<proteinExistence type="inferred from homology"/>
<dbReference type="NCBIfam" id="TIGR01766">
    <property type="entry name" value="IS200/IS605 family accessory protein TnpB-like domain"/>
    <property type="match status" value="1"/>
</dbReference>
<accession>A0A2S0M5Y2</accession>
<dbReference type="AlphaFoldDB" id="A0A2S0M5Y2"/>
<dbReference type="GeneID" id="97491295"/>
<dbReference type="Pfam" id="PF07282">
    <property type="entry name" value="Cas12f1-like_TNB"/>
    <property type="match status" value="1"/>
</dbReference>
<evidence type="ECO:0000256" key="4">
    <source>
        <dbReference type="ARBA" id="ARBA00023172"/>
    </source>
</evidence>
<organism evidence="7 8">
    <name type="scientific">Megasphaera elsdenii</name>
    <dbReference type="NCBI Taxonomy" id="907"/>
    <lineage>
        <taxon>Bacteria</taxon>
        <taxon>Bacillati</taxon>
        <taxon>Bacillota</taxon>
        <taxon>Negativicutes</taxon>
        <taxon>Veillonellales</taxon>
        <taxon>Veillonellaceae</taxon>
        <taxon>Megasphaera</taxon>
    </lineage>
</organism>
<dbReference type="InterPro" id="IPR001959">
    <property type="entry name" value="Transposase"/>
</dbReference>
<dbReference type="EMBL" id="CP027569">
    <property type="protein sequence ID" value="AVO26851.1"/>
    <property type="molecule type" value="Genomic_DNA"/>
</dbReference>
<name>A0A2S0M5Y2_MEGEL</name>
<dbReference type="Proteomes" id="UP000238358">
    <property type="component" value="Chromosome"/>
</dbReference>
<sequence length="418" mass="48620">MYLTQSNVIRGLSKQEYTMLREMCQYSNNLYNVAVYTIRQHYFDTQQFLRYEKNCHVCKENENYRLLQAGVSQQILKVADRSFRSFFRLLQKVKSGDYGSKAVRLPYYREKGGLFNLILSTNAITIKNGFLTVPMSREYMKRHNGHRIRIPVPDRLKEKKIKEVRICPMYGGRYFKIQYCYLENPELVKTSLDRVLAIDLGLDNLAACITNTGTSFLMDGRKLKSINQYWNKRKARLQSIAAKQGQKTTNQLCQLAKKRNCRMQDILRKTARYILDFCISHQIGTIVCGYNRDFKRGLKLGKVTNQHFTQINLSYLRNTLKHLCERYGITYLEQEESYTSQASCLDLDDIPVYQPDAPYTGTFSGKRVRRGLYRFADGRTANADINGAANILRKSKQNFDFEGLCKGLLDSPLRIRLS</sequence>
<dbReference type="GO" id="GO:0006310">
    <property type="term" value="P:DNA recombination"/>
    <property type="evidence" value="ECO:0007669"/>
    <property type="project" value="UniProtKB-KW"/>
</dbReference>
<feature type="domain" description="Cas12f1-like TNB" evidence="6">
    <location>
        <begin position="316"/>
        <end position="391"/>
    </location>
</feature>
<dbReference type="GO" id="GO:0032196">
    <property type="term" value="P:transposition"/>
    <property type="evidence" value="ECO:0007669"/>
    <property type="project" value="UniProtKB-KW"/>
</dbReference>
<protein>
    <submittedName>
        <fullName evidence="7">Transposase</fullName>
    </submittedName>
</protein>
<comment type="similarity">
    <text evidence="1">In the C-terminal section; belongs to the transposase 35 family.</text>
</comment>
<evidence type="ECO:0000313" key="7">
    <source>
        <dbReference type="EMBL" id="AVO26851.1"/>
    </source>
</evidence>
<evidence type="ECO:0000256" key="2">
    <source>
        <dbReference type="ARBA" id="ARBA00022578"/>
    </source>
</evidence>
<dbReference type="Pfam" id="PF01385">
    <property type="entry name" value="OrfB_IS605"/>
    <property type="match status" value="1"/>
</dbReference>
<keyword evidence="4" id="KW-0233">DNA recombination</keyword>
<dbReference type="NCBIfam" id="NF040570">
    <property type="entry name" value="guided_TnpB"/>
    <property type="match status" value="1"/>
</dbReference>
<keyword evidence="2" id="KW-0815">Transposition</keyword>
<reference evidence="7 8" key="1">
    <citation type="journal article" date="2018" name="Genome Announc.">
        <title>Complete genomes of two Megasphaera elsdenii strains, NCIMB 702410 and ATCC 25940.</title>
        <authorList>
            <person name="Hatmaker E.A."/>
            <person name="O'Dell K."/>
            <person name="Riley L.A."/>
            <person name="Klingeman D.M."/>
            <person name="Guss A.M."/>
        </authorList>
    </citation>
    <scope>NUCLEOTIDE SEQUENCE [LARGE SCALE GENOMIC DNA]</scope>
    <source>
        <strain evidence="7 8">NCIMB702410</strain>
    </source>
</reference>
<keyword evidence="3" id="KW-0238">DNA-binding</keyword>
<feature type="domain" description="Probable transposase IS891/IS1136/IS1341" evidence="5">
    <location>
        <begin position="179"/>
        <end position="292"/>
    </location>
</feature>
<dbReference type="OrthoDB" id="1823628at2"/>
<dbReference type="InterPro" id="IPR010095">
    <property type="entry name" value="Cas12f1-like_TNB"/>
</dbReference>
<evidence type="ECO:0000259" key="5">
    <source>
        <dbReference type="Pfam" id="PF01385"/>
    </source>
</evidence>
<evidence type="ECO:0000313" key="8">
    <source>
        <dbReference type="Proteomes" id="UP000238358"/>
    </source>
</evidence>
<evidence type="ECO:0000259" key="6">
    <source>
        <dbReference type="Pfam" id="PF07282"/>
    </source>
</evidence>